<dbReference type="InterPro" id="IPR000994">
    <property type="entry name" value="Pept_M24"/>
</dbReference>
<dbReference type="EMBL" id="VXBL01002388">
    <property type="protein sequence ID" value="NXO50245.1"/>
    <property type="molecule type" value="Genomic_DNA"/>
</dbReference>
<gene>
    <name evidence="4" type="primary">Xpnpep2_1</name>
    <name evidence="4" type="ORF">ARAGUA_R00795</name>
</gene>
<keyword evidence="4" id="KW-0378">Hydrolase</keyword>
<dbReference type="AlphaFoldDB" id="A0A7L1SLN1"/>
<feature type="domain" description="Peptidase M24" evidence="2">
    <location>
        <begin position="86"/>
        <end position="160"/>
    </location>
</feature>
<organism evidence="4 5">
    <name type="scientific">Aramus guarauna</name>
    <name type="common">Limpkin</name>
    <name type="synonym">Scolopax guarauna</name>
    <dbReference type="NCBI Taxonomy" id="54356"/>
    <lineage>
        <taxon>Eukaryota</taxon>
        <taxon>Metazoa</taxon>
        <taxon>Chordata</taxon>
        <taxon>Craniata</taxon>
        <taxon>Vertebrata</taxon>
        <taxon>Euteleostomi</taxon>
        <taxon>Archelosauria</taxon>
        <taxon>Archosauria</taxon>
        <taxon>Dinosauria</taxon>
        <taxon>Saurischia</taxon>
        <taxon>Theropoda</taxon>
        <taxon>Coelurosauria</taxon>
        <taxon>Aves</taxon>
        <taxon>Neognathae</taxon>
        <taxon>Neoaves</taxon>
        <taxon>Gruiformes</taxon>
        <taxon>Aramidae</taxon>
        <taxon>Aramus</taxon>
    </lineage>
</organism>
<dbReference type="PANTHER" id="PTHR43763">
    <property type="entry name" value="XAA-PRO AMINOPEPTIDASE 1"/>
    <property type="match status" value="1"/>
</dbReference>
<feature type="non-terminal residue" evidence="4">
    <location>
        <position position="212"/>
    </location>
</feature>
<evidence type="ECO:0000259" key="2">
    <source>
        <dbReference type="Pfam" id="PF00557"/>
    </source>
</evidence>
<protein>
    <submittedName>
        <fullName evidence="4">XPP2 aminopeptidase</fullName>
    </submittedName>
</protein>
<keyword evidence="4" id="KW-0645">Protease</keyword>
<reference evidence="4 5" key="1">
    <citation type="submission" date="2019-09" db="EMBL/GenBank/DDBJ databases">
        <title>Bird 10,000 Genomes (B10K) Project - Family phase.</title>
        <authorList>
            <person name="Zhang G."/>
        </authorList>
    </citation>
    <scope>NUCLEOTIDE SEQUENCE [LARGE SCALE GENOMIC DNA]</scope>
    <source>
        <strain evidence="4">B10K-DU-002-11</strain>
        <tissue evidence="4">Muscle</tissue>
    </source>
</reference>
<dbReference type="Proteomes" id="UP000567570">
    <property type="component" value="Unassembled WGS sequence"/>
</dbReference>
<dbReference type="GO" id="GO:0004177">
    <property type="term" value="F:aminopeptidase activity"/>
    <property type="evidence" value="ECO:0007669"/>
    <property type="project" value="UniProtKB-KW"/>
</dbReference>
<comment type="caution">
    <text evidence="4">The sequence shown here is derived from an EMBL/GenBank/DDBJ whole genome shotgun (WGS) entry which is preliminary data.</text>
</comment>
<evidence type="ECO:0000256" key="1">
    <source>
        <dbReference type="SAM" id="MobiDB-lite"/>
    </source>
</evidence>
<feature type="domain" description="Peptidase M24" evidence="2">
    <location>
        <begin position="1"/>
        <end position="52"/>
    </location>
</feature>
<dbReference type="InterPro" id="IPR050422">
    <property type="entry name" value="X-Pro_aminopeptidase_P"/>
</dbReference>
<dbReference type="InterPro" id="IPR036005">
    <property type="entry name" value="Creatinase/aminopeptidase-like"/>
</dbReference>
<feature type="non-terminal residue" evidence="4">
    <location>
        <position position="1"/>
    </location>
</feature>
<evidence type="ECO:0000313" key="4">
    <source>
        <dbReference type="EMBL" id="NXO50245.1"/>
    </source>
</evidence>
<dbReference type="Pfam" id="PF16188">
    <property type="entry name" value="Peptidase_M24_C"/>
    <property type="match status" value="1"/>
</dbReference>
<evidence type="ECO:0000313" key="5">
    <source>
        <dbReference type="Proteomes" id="UP000567570"/>
    </source>
</evidence>
<proteinExistence type="predicted"/>
<name>A0A7L1SLN1_ARAGA</name>
<dbReference type="Gene3D" id="3.90.230.10">
    <property type="entry name" value="Creatinase/methionine aminopeptidase superfamily"/>
    <property type="match status" value="1"/>
</dbReference>
<feature type="domain" description="Peptidase M24 C-terminal" evidence="3">
    <location>
        <begin position="175"/>
        <end position="212"/>
    </location>
</feature>
<dbReference type="PANTHER" id="PTHR43763:SF4">
    <property type="entry name" value="XAA-PRO AMINOPEPTIDASE 2"/>
    <property type="match status" value="1"/>
</dbReference>
<evidence type="ECO:0000259" key="3">
    <source>
        <dbReference type="Pfam" id="PF16188"/>
    </source>
</evidence>
<keyword evidence="4" id="KW-0031">Aminopeptidase</keyword>
<sequence>NAALAHYSPSNGSSRKLSVDEMYLSDTGGQYLDGTTDITRTVHWGVPTPLQKVPDPPMPASTPRGAQHQGPLASSLAPIPSRHSPGRNVESFARRALWDVGLNYGHGTGHGIGNFLSVHEWPVGFQSNNVPLTAGMFTSIEPGYYRDGEFGIRIEDVALVAGAAPLQPPDDARLQIRYLNAYYETIRASVGPELQRQQLEEEYRWLQRSTEP</sequence>
<keyword evidence="5" id="KW-1185">Reference proteome</keyword>
<feature type="region of interest" description="Disordered" evidence="1">
    <location>
        <begin position="49"/>
        <end position="87"/>
    </location>
</feature>
<accession>A0A7L1SLN1</accession>
<dbReference type="SUPFAM" id="SSF55920">
    <property type="entry name" value="Creatinase/aminopeptidase"/>
    <property type="match status" value="1"/>
</dbReference>
<dbReference type="InterPro" id="IPR032416">
    <property type="entry name" value="Peptidase_M24_C"/>
</dbReference>
<dbReference type="Pfam" id="PF00557">
    <property type="entry name" value="Peptidase_M24"/>
    <property type="match status" value="2"/>
</dbReference>